<dbReference type="PANTHER" id="PTHR19920">
    <property type="entry name" value="WD40 PROTEIN CIAO1"/>
    <property type="match status" value="1"/>
</dbReference>
<dbReference type="SMART" id="SM00320">
    <property type="entry name" value="WD40"/>
    <property type="match status" value="4"/>
</dbReference>
<evidence type="ECO:0000256" key="1">
    <source>
        <dbReference type="PROSITE-ProRule" id="PRU00221"/>
    </source>
</evidence>
<dbReference type="GO" id="GO:0016226">
    <property type="term" value="P:iron-sulfur cluster assembly"/>
    <property type="evidence" value="ECO:0007669"/>
    <property type="project" value="TreeGrafter"/>
</dbReference>
<evidence type="ECO:0008006" key="4">
    <source>
        <dbReference type="Google" id="ProtNLM"/>
    </source>
</evidence>
<dbReference type="GO" id="GO:0097361">
    <property type="term" value="C:cytosolic [4Fe-4S] assembly targeting complex"/>
    <property type="evidence" value="ECO:0007669"/>
    <property type="project" value="TreeGrafter"/>
</dbReference>
<comment type="caution">
    <text evidence="2">The sequence shown here is derived from an EMBL/GenBank/DDBJ whole genome shotgun (WGS) entry which is preliminary data.</text>
</comment>
<accession>A0A8S1MXR4</accession>
<name>A0A8S1MXR4_PARPR</name>
<dbReference type="EMBL" id="CAJJDM010000063">
    <property type="protein sequence ID" value="CAD8079754.1"/>
    <property type="molecule type" value="Genomic_DNA"/>
</dbReference>
<reference evidence="2" key="1">
    <citation type="submission" date="2021-01" db="EMBL/GenBank/DDBJ databases">
        <authorList>
            <consortium name="Genoscope - CEA"/>
            <person name="William W."/>
        </authorList>
    </citation>
    <scope>NUCLEOTIDE SEQUENCE</scope>
</reference>
<dbReference type="PROSITE" id="PS50082">
    <property type="entry name" value="WD_REPEATS_2"/>
    <property type="match status" value="2"/>
</dbReference>
<keyword evidence="3" id="KW-1185">Reference proteome</keyword>
<protein>
    <recommendedName>
        <fullName evidence="4">WD40-repeat-containing domain</fullName>
    </recommendedName>
</protein>
<gene>
    <name evidence="2" type="ORF">PPRIM_AZ9-3.1.T0620184</name>
</gene>
<dbReference type="Proteomes" id="UP000688137">
    <property type="component" value="Unassembled WGS sequence"/>
</dbReference>
<evidence type="ECO:0000313" key="3">
    <source>
        <dbReference type="Proteomes" id="UP000688137"/>
    </source>
</evidence>
<proteinExistence type="predicted"/>
<dbReference type="Pfam" id="PF00400">
    <property type="entry name" value="WD40"/>
    <property type="match status" value="2"/>
</dbReference>
<dbReference type="InterPro" id="IPR019775">
    <property type="entry name" value="WD40_repeat_CS"/>
</dbReference>
<sequence length="539" mass="63835">MIQQKMVEKEEELVCSMNHKLPIYMVVCDKSVEKNKRLLCNECMDNLESNLNNVMSFKKVALLIEENQKKKVQSVENIIMMNIKYIDETQKTLLQLKSFIIQQLDQLIWNTNEWIQSLQLIGQQNANYSFFEQLDNLVNQVKIEQFDQKPLIHSINKINHSWNQKLISRLNQFKQFELSRKCEQLLVNLESINQQQDSIKQINTIQGSQQIDNILLKQSNLEFKLIDDFNQQTDFCRAIVFNNTGSIMISSHSKNIIVWNFTQGKLELSNKFEVHKDYINCLVYSKKMNYFISGSKDNSIICWKQIQNNLWDWSQPYQQHSNQIQCLILNKQEDQLISGGRDDSIKVWNLDIIKNELIYLYSLNNTAVVYSLSLNQSETMLASCAQYRYLIWKKGANEEWELTCKQEIIKGYKIYFISDQQFLWVTNGKNIDQILIFELQDGIFKQNYDKNIKLNTNELCEDDWLNFQIIYNNDKNMLLVRHKYHIYIISKVNEGSFKIIGSLNCSSHYIYGTMTDNAQYLVFWEGKQNKYLSYELLQK</sequence>
<dbReference type="AlphaFoldDB" id="A0A8S1MXR4"/>
<dbReference type="PANTHER" id="PTHR19920:SF0">
    <property type="entry name" value="CYTOSOLIC IRON-SULFUR PROTEIN ASSEMBLY PROTEIN CIAO1-RELATED"/>
    <property type="match status" value="1"/>
</dbReference>
<keyword evidence="1" id="KW-0853">WD repeat</keyword>
<feature type="repeat" description="WD" evidence="1">
    <location>
        <begin position="317"/>
        <end position="351"/>
    </location>
</feature>
<feature type="repeat" description="WD" evidence="1">
    <location>
        <begin position="272"/>
        <end position="304"/>
    </location>
</feature>
<dbReference type="InterPro" id="IPR001680">
    <property type="entry name" value="WD40_rpt"/>
</dbReference>
<organism evidence="2 3">
    <name type="scientific">Paramecium primaurelia</name>
    <dbReference type="NCBI Taxonomy" id="5886"/>
    <lineage>
        <taxon>Eukaryota</taxon>
        <taxon>Sar</taxon>
        <taxon>Alveolata</taxon>
        <taxon>Ciliophora</taxon>
        <taxon>Intramacronucleata</taxon>
        <taxon>Oligohymenophorea</taxon>
        <taxon>Peniculida</taxon>
        <taxon>Parameciidae</taxon>
        <taxon>Paramecium</taxon>
    </lineage>
</organism>
<evidence type="ECO:0000313" key="2">
    <source>
        <dbReference type="EMBL" id="CAD8079754.1"/>
    </source>
</evidence>
<dbReference type="PROSITE" id="PS50294">
    <property type="entry name" value="WD_REPEATS_REGION"/>
    <property type="match status" value="2"/>
</dbReference>
<dbReference type="PROSITE" id="PS00678">
    <property type="entry name" value="WD_REPEATS_1"/>
    <property type="match status" value="1"/>
</dbReference>